<feature type="transmembrane region" description="Helical" evidence="2">
    <location>
        <begin position="270"/>
        <end position="290"/>
    </location>
</feature>
<proteinExistence type="predicted"/>
<dbReference type="AlphaFoldDB" id="A0A816BC18"/>
<evidence type="ECO:0000256" key="2">
    <source>
        <dbReference type="SAM" id="Phobius"/>
    </source>
</evidence>
<gene>
    <name evidence="3" type="ORF">XAT740_LOCUS48263</name>
</gene>
<keyword evidence="2" id="KW-0472">Membrane</keyword>
<evidence type="ECO:0000313" key="3">
    <source>
        <dbReference type="EMBL" id="CAF1605755.1"/>
    </source>
</evidence>
<evidence type="ECO:0000313" key="4">
    <source>
        <dbReference type="Proteomes" id="UP000663828"/>
    </source>
</evidence>
<organism evidence="3 4">
    <name type="scientific">Adineta ricciae</name>
    <name type="common">Rotifer</name>
    <dbReference type="NCBI Taxonomy" id="249248"/>
    <lineage>
        <taxon>Eukaryota</taxon>
        <taxon>Metazoa</taxon>
        <taxon>Spiralia</taxon>
        <taxon>Gnathifera</taxon>
        <taxon>Rotifera</taxon>
        <taxon>Eurotatoria</taxon>
        <taxon>Bdelloidea</taxon>
        <taxon>Adinetida</taxon>
        <taxon>Adinetidae</taxon>
        <taxon>Adineta</taxon>
    </lineage>
</organism>
<dbReference type="EMBL" id="CAJNOR010006881">
    <property type="protein sequence ID" value="CAF1605755.1"/>
    <property type="molecule type" value="Genomic_DNA"/>
</dbReference>
<keyword evidence="2" id="KW-0812">Transmembrane</keyword>
<sequence length="325" mass="36622">DWLESYQDRERRWGIYRLSFSSGCQRRTTVSGSKIPPISDENLQDMSPEYCFHEISGKSWNRAVPDRIVEPGSVGDIESTLRNTLNIPDDAKFSIVYREQSSGRDVHIMGSGPMFRECLEENITKLDIRITSKTPVIAPTPSSGSNNDKANDPVQQWPDLMNGIDRRIQRWTNRSDSSVLPLIFGPARLLPIPRTIVPGSSIPLSSRENPQDIYSIRAGNHEKILGIPLKEPSVPGRILRPGQIIFCGVAAAQSVWGMFVNKKELKSYSLLHIITKLLALLVFVVSYIMLKCNVDEVSHRQMSEDCERSSPTQQQHPPLIEEKTV</sequence>
<reference evidence="3" key="1">
    <citation type="submission" date="2021-02" db="EMBL/GenBank/DDBJ databases">
        <authorList>
            <person name="Nowell W R."/>
        </authorList>
    </citation>
    <scope>NUCLEOTIDE SEQUENCE</scope>
</reference>
<dbReference type="Proteomes" id="UP000663828">
    <property type="component" value="Unassembled WGS sequence"/>
</dbReference>
<feature type="non-terminal residue" evidence="3">
    <location>
        <position position="1"/>
    </location>
</feature>
<feature type="region of interest" description="Disordered" evidence="1">
    <location>
        <begin position="303"/>
        <end position="325"/>
    </location>
</feature>
<feature type="region of interest" description="Disordered" evidence="1">
    <location>
        <begin position="135"/>
        <end position="158"/>
    </location>
</feature>
<protein>
    <submittedName>
        <fullName evidence="3">Uncharacterized protein</fullName>
    </submittedName>
</protein>
<accession>A0A816BC18</accession>
<keyword evidence="4" id="KW-1185">Reference proteome</keyword>
<keyword evidence="2" id="KW-1133">Transmembrane helix</keyword>
<evidence type="ECO:0000256" key="1">
    <source>
        <dbReference type="SAM" id="MobiDB-lite"/>
    </source>
</evidence>
<name>A0A816BC18_ADIRI</name>
<comment type="caution">
    <text evidence="3">The sequence shown here is derived from an EMBL/GenBank/DDBJ whole genome shotgun (WGS) entry which is preliminary data.</text>
</comment>